<dbReference type="InterPro" id="IPR021109">
    <property type="entry name" value="Peptidase_aspartic_dom_sf"/>
</dbReference>
<organism evidence="5 6">
    <name type="scientific">Piedraia hortae CBS 480.64</name>
    <dbReference type="NCBI Taxonomy" id="1314780"/>
    <lineage>
        <taxon>Eukaryota</taxon>
        <taxon>Fungi</taxon>
        <taxon>Dikarya</taxon>
        <taxon>Ascomycota</taxon>
        <taxon>Pezizomycotina</taxon>
        <taxon>Dothideomycetes</taxon>
        <taxon>Dothideomycetidae</taxon>
        <taxon>Capnodiales</taxon>
        <taxon>Piedraiaceae</taxon>
        <taxon>Piedraia</taxon>
    </lineage>
</organism>
<accession>A0A6A7C2S3</accession>
<dbReference type="InterPro" id="IPR001461">
    <property type="entry name" value="Aspartic_peptidase_A1"/>
</dbReference>
<dbReference type="PANTHER" id="PTHR47966">
    <property type="entry name" value="BETA-SITE APP-CLEAVING ENZYME, ISOFORM A-RELATED"/>
    <property type="match status" value="1"/>
</dbReference>
<evidence type="ECO:0000256" key="2">
    <source>
        <dbReference type="PIRSR" id="PIRSR601461-2"/>
    </source>
</evidence>
<dbReference type="GO" id="GO:0004190">
    <property type="term" value="F:aspartic-type endopeptidase activity"/>
    <property type="evidence" value="ECO:0007669"/>
    <property type="project" value="InterPro"/>
</dbReference>
<sequence>MRLPTALFAAGALALPELSVSKLDHRLQKSHLTRGVLKRGFLETTVYDVETWTKAGAYYVNLTVGSPPQEQIVYISTESSGFYFEASSSNACKGEVSFVECRAGSFDPRKSSSYRVVKPSLAFNYTNYQTNITGPVARDVVGIGDLRINDVQFVLFETHETKVWAAAGTLGVGYSTLDSPDKSYTNMPELLQAGGAINSRLYSVYLDDEATTGSILFGGIDVSRYTGPLTTLNLIPQNGSDTTIKRFITTITGLSAAVGDNFTTFYSDGPSDSSAWDVNASSLPVELSLSTTASWFPATYFNNYIRPAFPYIDDFLTAPCSERNRNDSLTLTLGGAAQITVPLREFLVPVYNPGTSLPIPYQDTQEALCMFLVRPDYGLSLDAPVLGESILRSMYVVYDLDNGQVSVAQAHMNATEKKQIVTVEAGPSGVAKAANQHSYISAPQQTYSIAPPILDASSNIQISTVKSPIGTATGIAAFPANGRPSASSTVHASATSNGNSGAGTRASSAARSIRPRALLSAGGRAVEELSAC</sequence>
<evidence type="ECO:0000256" key="3">
    <source>
        <dbReference type="SAM" id="MobiDB-lite"/>
    </source>
</evidence>
<evidence type="ECO:0000313" key="5">
    <source>
        <dbReference type="EMBL" id="KAF2861774.1"/>
    </source>
</evidence>
<keyword evidence="5" id="KW-0378">Hydrolase</keyword>
<keyword evidence="5" id="KW-0645">Protease</keyword>
<dbReference type="Proteomes" id="UP000799421">
    <property type="component" value="Unassembled WGS sequence"/>
</dbReference>
<reference evidence="5" key="1">
    <citation type="journal article" date="2020" name="Stud. Mycol.">
        <title>101 Dothideomycetes genomes: a test case for predicting lifestyles and emergence of pathogens.</title>
        <authorList>
            <person name="Haridas S."/>
            <person name="Albert R."/>
            <person name="Binder M."/>
            <person name="Bloem J."/>
            <person name="Labutti K."/>
            <person name="Salamov A."/>
            <person name="Andreopoulos B."/>
            <person name="Baker S."/>
            <person name="Barry K."/>
            <person name="Bills G."/>
            <person name="Bluhm B."/>
            <person name="Cannon C."/>
            <person name="Castanera R."/>
            <person name="Culley D."/>
            <person name="Daum C."/>
            <person name="Ezra D."/>
            <person name="Gonzalez J."/>
            <person name="Henrissat B."/>
            <person name="Kuo A."/>
            <person name="Liang C."/>
            <person name="Lipzen A."/>
            <person name="Lutzoni F."/>
            <person name="Magnuson J."/>
            <person name="Mondo S."/>
            <person name="Nolan M."/>
            <person name="Ohm R."/>
            <person name="Pangilinan J."/>
            <person name="Park H.-J."/>
            <person name="Ramirez L."/>
            <person name="Alfaro M."/>
            <person name="Sun H."/>
            <person name="Tritt A."/>
            <person name="Yoshinaga Y."/>
            <person name="Zwiers L.-H."/>
            <person name="Turgeon B."/>
            <person name="Goodwin S."/>
            <person name="Spatafora J."/>
            <person name="Crous P."/>
            <person name="Grigoriev I."/>
        </authorList>
    </citation>
    <scope>NUCLEOTIDE SEQUENCE</scope>
    <source>
        <strain evidence="5">CBS 480.64</strain>
    </source>
</reference>
<dbReference type="PROSITE" id="PS51767">
    <property type="entry name" value="PEPTIDASE_A1"/>
    <property type="match status" value="1"/>
</dbReference>
<evidence type="ECO:0000259" key="4">
    <source>
        <dbReference type="PROSITE" id="PS51767"/>
    </source>
</evidence>
<evidence type="ECO:0000313" key="6">
    <source>
        <dbReference type="Proteomes" id="UP000799421"/>
    </source>
</evidence>
<proteinExistence type="inferred from homology"/>
<evidence type="ECO:0000256" key="1">
    <source>
        <dbReference type="ARBA" id="ARBA00007447"/>
    </source>
</evidence>
<dbReference type="InterPro" id="IPR033121">
    <property type="entry name" value="PEPTIDASE_A1"/>
</dbReference>
<feature type="domain" description="Peptidase A1" evidence="4">
    <location>
        <begin position="58"/>
        <end position="408"/>
    </location>
</feature>
<name>A0A6A7C2S3_9PEZI</name>
<dbReference type="OrthoDB" id="771136at2759"/>
<dbReference type="GO" id="GO:0006508">
    <property type="term" value="P:proteolysis"/>
    <property type="evidence" value="ECO:0007669"/>
    <property type="project" value="UniProtKB-KW"/>
</dbReference>
<dbReference type="AlphaFoldDB" id="A0A6A7C2S3"/>
<dbReference type="Pfam" id="PF00026">
    <property type="entry name" value="Asp"/>
    <property type="match status" value="1"/>
</dbReference>
<comment type="similarity">
    <text evidence="1">Belongs to the peptidase A1 family.</text>
</comment>
<dbReference type="PANTHER" id="PTHR47966:SF65">
    <property type="entry name" value="ASPARTIC-TYPE ENDOPEPTIDASE"/>
    <property type="match status" value="1"/>
</dbReference>
<feature type="region of interest" description="Disordered" evidence="3">
    <location>
        <begin position="486"/>
        <end position="511"/>
    </location>
</feature>
<feature type="disulfide bond" evidence="2">
    <location>
        <begin position="320"/>
        <end position="369"/>
    </location>
</feature>
<dbReference type="SUPFAM" id="SSF50630">
    <property type="entry name" value="Acid proteases"/>
    <property type="match status" value="1"/>
</dbReference>
<dbReference type="EMBL" id="MU005970">
    <property type="protein sequence ID" value="KAF2861774.1"/>
    <property type="molecule type" value="Genomic_DNA"/>
</dbReference>
<gene>
    <name evidence="5" type="ORF">K470DRAFT_281338</name>
</gene>
<keyword evidence="2" id="KW-1015">Disulfide bond</keyword>
<dbReference type="PRINTS" id="PR00792">
    <property type="entry name" value="PEPSIN"/>
</dbReference>
<dbReference type="Gene3D" id="2.40.70.10">
    <property type="entry name" value="Acid Proteases"/>
    <property type="match status" value="2"/>
</dbReference>
<protein>
    <submittedName>
        <fullName evidence="5">Acid protease</fullName>
    </submittedName>
</protein>
<keyword evidence="6" id="KW-1185">Reference proteome</keyword>